<dbReference type="CDD" id="cd18722">
    <property type="entry name" value="PIN_NicB-like"/>
    <property type="match status" value="1"/>
</dbReference>
<proteinExistence type="predicted"/>
<name>A0A348WLZ6_9GAMM</name>
<evidence type="ECO:0000313" key="2">
    <source>
        <dbReference type="Proteomes" id="UP000262878"/>
    </source>
</evidence>
<evidence type="ECO:0000313" key="1">
    <source>
        <dbReference type="EMBL" id="HAR55558.1"/>
    </source>
</evidence>
<organism evidence="1 2">
    <name type="scientific">Idiomarina baltica</name>
    <dbReference type="NCBI Taxonomy" id="190892"/>
    <lineage>
        <taxon>Bacteria</taxon>
        <taxon>Pseudomonadati</taxon>
        <taxon>Pseudomonadota</taxon>
        <taxon>Gammaproteobacteria</taxon>
        <taxon>Alteromonadales</taxon>
        <taxon>Idiomarinaceae</taxon>
        <taxon>Idiomarina</taxon>
    </lineage>
</organism>
<protein>
    <submittedName>
        <fullName evidence="1">NYN domain-containing protein</fullName>
    </submittedName>
</protein>
<comment type="caution">
    <text evidence="1">The sequence shown here is derived from an EMBL/GenBank/DDBJ whole genome shotgun (WGS) entry which is preliminary data.</text>
</comment>
<dbReference type="Proteomes" id="UP000262878">
    <property type="component" value="Unassembled WGS sequence"/>
</dbReference>
<gene>
    <name evidence="1" type="ORF">DCR58_02095</name>
</gene>
<sequence length="304" mass="34719">MKTRIYIDGYNLYYGCLKRTPYKWLDLNTLFTRHILPSSSPIIDSYDDVSIKYFTADIVGKASRSADSLTDQQTYHRALQFSASDGQFEIVKGYYSVNQTRAFKVNEVNPKTPPYQCEYVDIWKLEEKQTDVNIAVESLFDVMTDESLEQVVFVTNDTDLARALEKIRALNRVKIGLVIPTTDSVRMPNEKLDALADWTRRNITLDELKASQLPRSVGGGRKPAVKPTTWYGAPQIIEQIFECLLPVLNNRTKCWRWLETSPPAFDDLPELSGLPITLLDDDATADLVLLYAKRFSDISKKKNQ</sequence>
<dbReference type="EMBL" id="DMUP01000042">
    <property type="protein sequence ID" value="HAR55558.1"/>
    <property type="molecule type" value="Genomic_DNA"/>
</dbReference>
<dbReference type="Gene3D" id="3.40.50.1010">
    <property type="entry name" value="5'-nuclease"/>
    <property type="match status" value="1"/>
</dbReference>
<accession>A0A348WLZ6</accession>
<reference evidence="1 2" key="1">
    <citation type="journal article" date="2018" name="Nat. Biotechnol.">
        <title>A standardized bacterial taxonomy based on genome phylogeny substantially revises the tree of life.</title>
        <authorList>
            <person name="Parks D.H."/>
            <person name="Chuvochina M."/>
            <person name="Waite D.W."/>
            <person name="Rinke C."/>
            <person name="Skarshewski A."/>
            <person name="Chaumeil P.A."/>
            <person name="Hugenholtz P."/>
        </authorList>
    </citation>
    <scope>NUCLEOTIDE SEQUENCE [LARGE SCALE GENOMIC DNA]</scope>
    <source>
        <strain evidence="1">UBA9360</strain>
    </source>
</reference>
<dbReference type="AlphaFoldDB" id="A0A348WLZ6"/>